<evidence type="ECO:0000259" key="3">
    <source>
        <dbReference type="PROSITE" id="PS50943"/>
    </source>
</evidence>
<name>S4Y6N5_SORCE</name>
<dbReference type="Pfam" id="PF01381">
    <property type="entry name" value="HTH_3"/>
    <property type="match status" value="1"/>
</dbReference>
<dbReference type="HOGENOM" id="CLU_972883_0_0_7"/>
<dbReference type="Proteomes" id="UP000014803">
    <property type="component" value="Chromosome"/>
</dbReference>
<reference evidence="4 5" key="1">
    <citation type="journal article" date="2013" name="Sci. Rep.">
        <title>Extraordinary expansion of a Sorangium cellulosum genome from an alkaline milieu.</title>
        <authorList>
            <person name="Han K."/>
            <person name="Li Z.F."/>
            <person name="Peng R."/>
            <person name="Zhu L.P."/>
            <person name="Zhou T."/>
            <person name="Wang L.G."/>
            <person name="Li S.G."/>
            <person name="Zhang X.B."/>
            <person name="Hu W."/>
            <person name="Wu Z.H."/>
            <person name="Qin N."/>
            <person name="Li Y.Z."/>
        </authorList>
    </citation>
    <scope>NUCLEOTIDE SEQUENCE [LARGE SCALE GENOMIC DNA]</scope>
    <source>
        <strain evidence="4 5">So0157-2</strain>
    </source>
</reference>
<dbReference type="PROSITE" id="PS50943">
    <property type="entry name" value="HTH_CROC1"/>
    <property type="match status" value="1"/>
</dbReference>
<dbReference type="SUPFAM" id="SSF47413">
    <property type="entry name" value="lambda repressor-like DNA-binding domains"/>
    <property type="match status" value="1"/>
</dbReference>
<dbReference type="RefSeq" id="WP_020739592.1">
    <property type="nucleotide sequence ID" value="NC_021658.1"/>
</dbReference>
<evidence type="ECO:0000313" key="4">
    <source>
        <dbReference type="EMBL" id="AGP39885.1"/>
    </source>
</evidence>
<dbReference type="Pfam" id="PF07883">
    <property type="entry name" value="Cupin_2"/>
    <property type="match status" value="1"/>
</dbReference>
<dbReference type="eggNOG" id="COG1396">
    <property type="taxonomic scope" value="Bacteria"/>
</dbReference>
<dbReference type="GO" id="GO:0003700">
    <property type="term" value="F:DNA-binding transcription factor activity"/>
    <property type="evidence" value="ECO:0007669"/>
    <property type="project" value="TreeGrafter"/>
</dbReference>
<keyword evidence="1" id="KW-0238">DNA-binding</keyword>
<dbReference type="InterPro" id="IPR050807">
    <property type="entry name" value="TransReg_Diox_bact_type"/>
</dbReference>
<dbReference type="AlphaFoldDB" id="S4Y6N5"/>
<feature type="domain" description="HTH cro/C1-type" evidence="3">
    <location>
        <begin position="110"/>
        <end position="164"/>
    </location>
</feature>
<protein>
    <recommendedName>
        <fullName evidence="3">HTH cro/C1-type domain-containing protein</fullName>
    </recommendedName>
</protein>
<organism evidence="4 5">
    <name type="scientific">Sorangium cellulosum So0157-2</name>
    <dbReference type="NCBI Taxonomy" id="1254432"/>
    <lineage>
        <taxon>Bacteria</taxon>
        <taxon>Pseudomonadati</taxon>
        <taxon>Myxococcota</taxon>
        <taxon>Polyangia</taxon>
        <taxon>Polyangiales</taxon>
        <taxon>Polyangiaceae</taxon>
        <taxon>Sorangium</taxon>
    </lineage>
</organism>
<dbReference type="CDD" id="cd00093">
    <property type="entry name" value="HTH_XRE"/>
    <property type="match status" value="1"/>
</dbReference>
<dbReference type="Gene3D" id="1.10.260.40">
    <property type="entry name" value="lambda repressor-like DNA-binding domains"/>
    <property type="match status" value="1"/>
</dbReference>
<evidence type="ECO:0000313" key="5">
    <source>
        <dbReference type="Proteomes" id="UP000014803"/>
    </source>
</evidence>
<proteinExistence type="predicted"/>
<dbReference type="Gene3D" id="2.60.120.10">
    <property type="entry name" value="Jelly Rolls"/>
    <property type="match status" value="1"/>
</dbReference>
<dbReference type="eggNOG" id="COG1917">
    <property type="taxonomic scope" value="Bacteria"/>
</dbReference>
<evidence type="ECO:0000256" key="2">
    <source>
        <dbReference type="SAM" id="MobiDB-lite"/>
    </source>
</evidence>
<dbReference type="PANTHER" id="PTHR46797:SF1">
    <property type="entry name" value="METHYLPHOSPHONATE SYNTHASE"/>
    <property type="match status" value="1"/>
</dbReference>
<accession>S4Y6N5</accession>
<dbReference type="CDD" id="cd02209">
    <property type="entry name" value="cupin_XRE_C"/>
    <property type="match status" value="1"/>
</dbReference>
<dbReference type="PATRIC" id="fig|1254432.3.peg.8735"/>
<dbReference type="InterPro" id="IPR001387">
    <property type="entry name" value="Cro/C1-type_HTH"/>
</dbReference>
<evidence type="ECO:0000256" key="1">
    <source>
        <dbReference type="ARBA" id="ARBA00023125"/>
    </source>
</evidence>
<dbReference type="KEGG" id="scu:SCE1572_38565"/>
<dbReference type="InterPro" id="IPR011051">
    <property type="entry name" value="RmlC_Cupin_sf"/>
</dbReference>
<dbReference type="SMART" id="SM00530">
    <property type="entry name" value="HTH_XRE"/>
    <property type="match status" value="1"/>
</dbReference>
<dbReference type="GO" id="GO:0005829">
    <property type="term" value="C:cytosol"/>
    <property type="evidence" value="ECO:0007669"/>
    <property type="project" value="TreeGrafter"/>
</dbReference>
<gene>
    <name evidence="4" type="ORF">SCE1572_38565</name>
</gene>
<dbReference type="InterPro" id="IPR010982">
    <property type="entry name" value="Lambda_DNA-bd_dom_sf"/>
</dbReference>
<sequence>MKSVRQNTPRAPLGLIAGERFEASSSGAGFKNGVEAPAELAESSSPLAGPRSHRRPEGAADLASRARGNGAQKESPQRDVDETSEEEAWGYEMAPQDSSSALTGIVGANLRRLRTKRGLSLERLAKASSVSRAMLSQIELGQSTPTINVLWKIARALGVPFSMLISDQSIGGTALIPAARAKVLTSHDGSFTSRALFPFDVPRTVEFYELKLAPLATEQADPHPPGTLENLVVTTGTLEMIVGAERHLLATGDAILFEADVPHQYRNPTKQEVIMYLVMTYVEKTG</sequence>
<dbReference type="SUPFAM" id="SSF51182">
    <property type="entry name" value="RmlC-like cupins"/>
    <property type="match status" value="1"/>
</dbReference>
<dbReference type="GO" id="GO:0003677">
    <property type="term" value="F:DNA binding"/>
    <property type="evidence" value="ECO:0007669"/>
    <property type="project" value="UniProtKB-KW"/>
</dbReference>
<dbReference type="PANTHER" id="PTHR46797">
    <property type="entry name" value="HTH-TYPE TRANSCRIPTIONAL REGULATOR"/>
    <property type="match status" value="1"/>
</dbReference>
<dbReference type="InterPro" id="IPR014710">
    <property type="entry name" value="RmlC-like_jellyroll"/>
</dbReference>
<feature type="region of interest" description="Disordered" evidence="2">
    <location>
        <begin position="1"/>
        <end position="96"/>
    </location>
</feature>
<dbReference type="InterPro" id="IPR013096">
    <property type="entry name" value="Cupin_2"/>
</dbReference>
<dbReference type="EMBL" id="CP003969">
    <property type="protein sequence ID" value="AGP39885.1"/>
    <property type="molecule type" value="Genomic_DNA"/>
</dbReference>